<keyword evidence="1" id="KW-1133">Transmembrane helix</keyword>
<dbReference type="EMBL" id="PCWA01000075">
    <property type="protein sequence ID" value="PIQ89011.1"/>
    <property type="molecule type" value="Genomic_DNA"/>
</dbReference>
<keyword evidence="1" id="KW-0812">Transmembrane</keyword>
<feature type="transmembrane region" description="Helical" evidence="1">
    <location>
        <begin position="12"/>
        <end position="35"/>
    </location>
</feature>
<evidence type="ECO:0000313" key="3">
    <source>
        <dbReference type="Proteomes" id="UP000229641"/>
    </source>
</evidence>
<gene>
    <name evidence="2" type="ORF">COV72_05050</name>
</gene>
<name>A0A2H0LX89_9BACT</name>
<keyword evidence="1" id="KW-0472">Membrane</keyword>
<dbReference type="Proteomes" id="UP000229641">
    <property type="component" value="Unassembled WGS sequence"/>
</dbReference>
<dbReference type="AlphaFoldDB" id="A0A2H0LX89"/>
<sequence length="136" mass="15382">MNKSSGFKCIISGYFFYAMLIIAFFPMFNICLFAADTDNEEAVFLYKAQGKRDPFIPLVTPEGLIRSFEDEADKSGFYLEGIIYDYSGESLAIINGEIVKKGEIVAGMEILDIEKDKVVVLQNGERREVLLREEGR</sequence>
<evidence type="ECO:0000313" key="2">
    <source>
        <dbReference type="EMBL" id="PIQ89011.1"/>
    </source>
</evidence>
<evidence type="ECO:0000256" key="1">
    <source>
        <dbReference type="SAM" id="Phobius"/>
    </source>
</evidence>
<accession>A0A2H0LX89</accession>
<reference evidence="2 3" key="1">
    <citation type="submission" date="2017-09" db="EMBL/GenBank/DDBJ databases">
        <title>Depth-based differentiation of microbial function through sediment-hosted aquifers and enrichment of novel symbionts in the deep terrestrial subsurface.</title>
        <authorList>
            <person name="Probst A.J."/>
            <person name="Ladd B."/>
            <person name="Jarett J.K."/>
            <person name="Geller-Mcgrath D.E."/>
            <person name="Sieber C.M."/>
            <person name="Emerson J.B."/>
            <person name="Anantharaman K."/>
            <person name="Thomas B.C."/>
            <person name="Malmstrom R."/>
            <person name="Stieglmeier M."/>
            <person name="Klingl A."/>
            <person name="Woyke T."/>
            <person name="Ryan C.M."/>
            <person name="Banfield J.F."/>
        </authorList>
    </citation>
    <scope>NUCLEOTIDE SEQUENCE [LARGE SCALE GENOMIC DNA]</scope>
    <source>
        <strain evidence="2">CG11_big_fil_rev_8_21_14_0_20_42_13</strain>
    </source>
</reference>
<comment type="caution">
    <text evidence="2">The sequence shown here is derived from an EMBL/GenBank/DDBJ whole genome shotgun (WGS) entry which is preliminary data.</text>
</comment>
<protein>
    <submittedName>
        <fullName evidence="2">Uncharacterized protein</fullName>
    </submittedName>
</protein>
<organism evidence="2 3">
    <name type="scientific">Candidatus Ghiorseimicrobium undicola</name>
    <dbReference type="NCBI Taxonomy" id="1974746"/>
    <lineage>
        <taxon>Bacteria</taxon>
        <taxon>Pseudomonadati</taxon>
        <taxon>Candidatus Omnitrophota</taxon>
        <taxon>Candidatus Ghiorseimicrobium</taxon>
    </lineage>
</organism>
<proteinExistence type="predicted"/>